<evidence type="ECO:0000259" key="11">
    <source>
        <dbReference type="PROSITE" id="PS50880"/>
    </source>
</evidence>
<dbReference type="Pfam" id="PF02518">
    <property type="entry name" value="HATPase_c"/>
    <property type="match status" value="1"/>
</dbReference>
<dbReference type="GO" id="GO:0005694">
    <property type="term" value="C:chromosome"/>
    <property type="evidence" value="ECO:0007669"/>
    <property type="project" value="InterPro"/>
</dbReference>
<feature type="binding site" evidence="10">
    <location>
        <position position="506"/>
    </location>
    <ligand>
        <name>Mg(2+)</name>
        <dbReference type="ChEBI" id="CHEBI:18420"/>
        <label>2</label>
    </ligand>
</feature>
<evidence type="ECO:0000256" key="8">
    <source>
        <dbReference type="ARBA" id="ARBA00023125"/>
    </source>
</evidence>
<dbReference type="Gene3D" id="3.40.50.670">
    <property type="match status" value="2"/>
</dbReference>
<dbReference type="InterPro" id="IPR011557">
    <property type="entry name" value="GyrB"/>
</dbReference>
<keyword evidence="7 10" id="KW-0799">Topoisomerase</keyword>
<dbReference type="PRINTS" id="PR00418">
    <property type="entry name" value="TPI2FAMILY"/>
</dbReference>
<dbReference type="SUPFAM" id="SSF54211">
    <property type="entry name" value="Ribosomal protein S5 domain 2-like"/>
    <property type="match status" value="1"/>
</dbReference>
<feature type="site" description="Interaction with DNA" evidence="10">
    <location>
        <position position="457"/>
    </location>
</feature>
<evidence type="ECO:0000256" key="1">
    <source>
        <dbReference type="ARBA" id="ARBA00000185"/>
    </source>
</evidence>
<dbReference type="NCBIfam" id="NF011501">
    <property type="entry name" value="PRK14939.1"/>
    <property type="match status" value="1"/>
</dbReference>
<comment type="miscellaneous">
    <text evidence="10">Few gyrases are as efficient as E.coli at forming negative supercoils. Not all organisms have 2 type II topoisomerases; in organisms with a single type II topoisomerase this enzyme also has to decatenate newly replicated chromosomes.</text>
</comment>
<evidence type="ECO:0000256" key="6">
    <source>
        <dbReference type="ARBA" id="ARBA00022842"/>
    </source>
</evidence>
<dbReference type="CDD" id="cd03366">
    <property type="entry name" value="TOPRIM_TopoIIA_GyrB"/>
    <property type="match status" value="1"/>
</dbReference>
<keyword evidence="13" id="KW-1185">Reference proteome</keyword>
<accession>A0A238KJ01</accession>
<comment type="subcellular location">
    <subcellularLocation>
        <location evidence="10">Cytoplasm</location>
    </subcellularLocation>
</comment>
<comment type="subunit">
    <text evidence="10">Heterotetramer, composed of two GyrA and two GyrB chains. In the heterotetramer, GyrA contains the active site tyrosine that forms a transient covalent intermediate with DNA, while GyrB binds cofactors and catalyzes ATP hydrolysis.</text>
</comment>
<dbReference type="PANTHER" id="PTHR45866:SF1">
    <property type="entry name" value="DNA GYRASE SUBUNIT B, MITOCHONDRIAL"/>
    <property type="match status" value="1"/>
</dbReference>
<dbReference type="InterPro" id="IPR020568">
    <property type="entry name" value="Ribosomal_Su5_D2-typ_SF"/>
</dbReference>
<dbReference type="InterPro" id="IPR014721">
    <property type="entry name" value="Ribsml_uS5_D2-typ_fold_subgr"/>
</dbReference>
<dbReference type="InterPro" id="IPR003594">
    <property type="entry name" value="HATPase_dom"/>
</dbReference>
<keyword evidence="3 10" id="KW-0479">Metal-binding</keyword>
<evidence type="ECO:0000256" key="3">
    <source>
        <dbReference type="ARBA" id="ARBA00022723"/>
    </source>
</evidence>
<dbReference type="GO" id="GO:0003918">
    <property type="term" value="F:DNA topoisomerase type II (double strand cut, ATP-hydrolyzing) activity"/>
    <property type="evidence" value="ECO:0007669"/>
    <property type="project" value="UniProtKB-UniRule"/>
</dbReference>
<sequence>MSDTAGKPEEYGADSIKVLKGLEAVRKRPGMYIGDTDDGSGLHHMVYEVVDNGIDEALAKHADYVKVKIHSDSSVSVRDNGRGIPVDIHTEEGVSAAEVIMTQLHAGGKFDSNSYKVSGGLHGVGVSVVNALSVWLELRVWRNGKEHFAKFEHGETSEHLRVVGEANGETGTEVRFLASTGTFSNLDYSFEILEKRLRELAFLNSGVRILLEDERPAEPLISELYFDGGVKEFVKYLDRSKQPVMPEPIYINGEKDDIGVEIAMWWNDSYHENVLPFTNNIPQRDGGTHLAGFRGALTRQIQKYAQESGITKREKISFTGDDAREGLTAVLSVKVPDPKFSSQTKDKLVSSEVRPAVESMMGEKLAEWFEENPAQAKQIVGKIVEAAFAREAARKARELTRRKTAMDVSFNAAKLKDCSEKDPSLTELFLVEGDSAGGSAQTGRDRKNQAILPLRGKILNVERARFDRMLGSQEIGNLVMALGTGIGRDEFNISKLRYHKIVIMTDADVDGAHIRTLLLTFFYRQMPELIEGGFLYIAQPPLFKVARGKSEVYLKDQTALDDHLIHQGIEGAQLKLGTGEVIVGQDLIRVVEEARQLRRVIEAFPTHYPRHILEQAAVAGAFVPGAVDSDLQGVANKVAARLDLVALEYERGWNGRITQDKGIRLARILRGVEEVRTMDGSMLRSGEARRTGSFTESLQSIYGTSASLERKDRSQVINGPIELLKAILEEGEKGLSLQRYKGLGEMNPSQLWETTLDPDARTLLQVTVDDLAETDDLFTKLMGDVVEPRREFIQQNALNVENLDF</sequence>
<dbReference type="CDD" id="cd16928">
    <property type="entry name" value="HATPase_GyrB-like"/>
    <property type="match status" value="1"/>
</dbReference>
<protein>
    <recommendedName>
        <fullName evidence="10">DNA gyrase subunit B</fullName>
        <ecNumber evidence="10">5.6.2.2</ecNumber>
    </recommendedName>
</protein>
<dbReference type="PROSITE" id="PS00177">
    <property type="entry name" value="TOPOISOMERASE_II"/>
    <property type="match status" value="1"/>
</dbReference>
<dbReference type="Proteomes" id="UP000220836">
    <property type="component" value="Unassembled WGS sequence"/>
</dbReference>
<comment type="function">
    <text evidence="10">A type II topoisomerase that negatively supercoils closed circular double-stranded (ds) DNA in an ATP-dependent manner to modulate DNA topology and maintain chromosomes in an underwound state. Negative supercoiling favors strand separation, and DNA replication, transcription, recombination and repair, all of which involve strand separation. Also able to catalyze the interconversion of other topological isomers of dsDNA rings, including catenanes and knotted rings. Type II topoisomerases break and join 2 DNA strands simultaneously in an ATP-dependent manner.</text>
</comment>
<comment type="catalytic activity">
    <reaction evidence="1 10">
        <text>ATP-dependent breakage, passage and rejoining of double-stranded DNA.</text>
        <dbReference type="EC" id="5.6.2.2"/>
    </reaction>
</comment>
<dbReference type="NCBIfam" id="TIGR01059">
    <property type="entry name" value="gyrB"/>
    <property type="match status" value="1"/>
</dbReference>
<dbReference type="Pfam" id="PF00986">
    <property type="entry name" value="DNA_gyraseB_C"/>
    <property type="match status" value="1"/>
</dbReference>
<dbReference type="InterPro" id="IPR013506">
    <property type="entry name" value="Topo_IIA_bsu_dom2"/>
</dbReference>
<dbReference type="Gene3D" id="3.30.565.10">
    <property type="entry name" value="Histidine kinase-like ATPase, C-terminal domain"/>
    <property type="match status" value="1"/>
</dbReference>
<dbReference type="InterPro" id="IPR002288">
    <property type="entry name" value="DNA_gyrase_B_C"/>
</dbReference>
<dbReference type="FunFam" id="3.40.50.670:FF:000001">
    <property type="entry name" value="DNA topoisomerase 2"/>
    <property type="match status" value="1"/>
</dbReference>
<gene>
    <name evidence="10 12" type="primary">gyrB</name>
    <name evidence="12" type="ORF">PEV8663_02446</name>
</gene>
<reference evidence="12 13" key="1">
    <citation type="submission" date="2017-05" db="EMBL/GenBank/DDBJ databases">
        <authorList>
            <person name="Song R."/>
            <person name="Chenine A.L."/>
            <person name="Ruprecht R.M."/>
        </authorList>
    </citation>
    <scope>NUCLEOTIDE SEQUENCE [LARGE SCALE GENOMIC DNA]</scope>
    <source>
        <strain evidence="12 13">CECT 8663</strain>
    </source>
</reference>
<feature type="binding site" evidence="10">
    <location>
        <position position="508"/>
    </location>
    <ligand>
        <name>Mg(2+)</name>
        <dbReference type="ChEBI" id="CHEBI:18420"/>
        <label>2</label>
    </ligand>
</feature>
<dbReference type="NCBIfam" id="NF004189">
    <property type="entry name" value="PRK05644.1"/>
    <property type="match status" value="1"/>
</dbReference>
<dbReference type="InterPro" id="IPR001241">
    <property type="entry name" value="Topo_IIA"/>
</dbReference>
<dbReference type="SUPFAM" id="SSF56719">
    <property type="entry name" value="Type II DNA topoisomerase"/>
    <property type="match status" value="1"/>
</dbReference>
<dbReference type="InterPro" id="IPR006171">
    <property type="entry name" value="TOPRIM_dom"/>
</dbReference>
<keyword evidence="6 10" id="KW-0460">Magnesium</keyword>
<evidence type="ECO:0000313" key="13">
    <source>
        <dbReference type="Proteomes" id="UP000220836"/>
    </source>
</evidence>
<dbReference type="EMBL" id="FXYH01000008">
    <property type="protein sequence ID" value="SMX42677.1"/>
    <property type="molecule type" value="Genomic_DNA"/>
</dbReference>
<keyword evidence="4 10" id="KW-0547">Nucleotide-binding</keyword>
<keyword evidence="9 10" id="KW-0413">Isomerase</keyword>
<comment type="similarity">
    <text evidence="2 10">Belongs to the type II topoisomerase GyrB family.</text>
</comment>
<dbReference type="InterPro" id="IPR013759">
    <property type="entry name" value="Topo_IIA_B_C"/>
</dbReference>
<keyword evidence="5 10" id="KW-0067">ATP-binding</keyword>
<evidence type="ECO:0000256" key="7">
    <source>
        <dbReference type="ARBA" id="ARBA00023029"/>
    </source>
</evidence>
<dbReference type="AlphaFoldDB" id="A0A238KJ01"/>
<dbReference type="PROSITE" id="PS50880">
    <property type="entry name" value="TOPRIM"/>
    <property type="match status" value="1"/>
</dbReference>
<dbReference type="InterPro" id="IPR013760">
    <property type="entry name" value="Topo_IIA-like_dom_sf"/>
</dbReference>
<feature type="site" description="Interaction with DNA" evidence="10">
    <location>
        <position position="460"/>
    </location>
</feature>
<dbReference type="SUPFAM" id="SSF55874">
    <property type="entry name" value="ATPase domain of HSP90 chaperone/DNA topoisomerase II/histidine kinase"/>
    <property type="match status" value="1"/>
</dbReference>
<evidence type="ECO:0000256" key="10">
    <source>
        <dbReference type="HAMAP-Rule" id="MF_01898"/>
    </source>
</evidence>
<dbReference type="HAMAP" id="MF_01898">
    <property type="entry name" value="GyrB"/>
    <property type="match status" value="1"/>
</dbReference>
<dbReference type="GO" id="GO:0005737">
    <property type="term" value="C:cytoplasm"/>
    <property type="evidence" value="ECO:0007669"/>
    <property type="project" value="UniProtKB-SubCell"/>
</dbReference>
<dbReference type="SMART" id="SM00433">
    <property type="entry name" value="TOP2c"/>
    <property type="match status" value="1"/>
</dbReference>
<dbReference type="InterPro" id="IPR034160">
    <property type="entry name" value="TOPRIM_GyrB"/>
</dbReference>
<dbReference type="SMART" id="SM00387">
    <property type="entry name" value="HATPase_c"/>
    <property type="match status" value="1"/>
</dbReference>
<comment type="cofactor">
    <cofactor evidence="10">
        <name>Mg(2+)</name>
        <dbReference type="ChEBI" id="CHEBI:18420"/>
    </cofactor>
    <cofactor evidence="10">
        <name>Mn(2+)</name>
        <dbReference type="ChEBI" id="CHEBI:29035"/>
    </cofactor>
    <cofactor evidence="10">
        <name>Ca(2+)</name>
        <dbReference type="ChEBI" id="CHEBI:29108"/>
    </cofactor>
    <text evidence="10">Binds two Mg(2+) per subunit. The magnesium ions form salt bridges with both the protein and the DNA. Can also accept other divalent metal cations, such as Mn(2+) or Ca(2+).</text>
</comment>
<name>A0A238KJ01_9RHOB</name>
<dbReference type="GO" id="GO:0046872">
    <property type="term" value="F:metal ion binding"/>
    <property type="evidence" value="ECO:0007669"/>
    <property type="project" value="UniProtKB-KW"/>
</dbReference>
<dbReference type="PRINTS" id="PR01159">
    <property type="entry name" value="DNAGYRASEB"/>
</dbReference>
<dbReference type="FunFam" id="3.30.565.10:FF:000002">
    <property type="entry name" value="DNA gyrase subunit B"/>
    <property type="match status" value="1"/>
</dbReference>
<dbReference type="GO" id="GO:0003677">
    <property type="term" value="F:DNA binding"/>
    <property type="evidence" value="ECO:0007669"/>
    <property type="project" value="UniProtKB-KW"/>
</dbReference>
<proteinExistence type="inferred from homology"/>
<dbReference type="Gene3D" id="3.30.230.10">
    <property type="match status" value="1"/>
</dbReference>
<dbReference type="Pfam" id="PF00204">
    <property type="entry name" value="DNA_gyraseB"/>
    <property type="match status" value="1"/>
</dbReference>
<dbReference type="Pfam" id="PF01751">
    <property type="entry name" value="Toprim"/>
    <property type="match status" value="1"/>
</dbReference>
<dbReference type="RefSeq" id="WP_097805063.1">
    <property type="nucleotide sequence ID" value="NZ_FXYH01000008.1"/>
</dbReference>
<dbReference type="PANTHER" id="PTHR45866">
    <property type="entry name" value="DNA GYRASE/TOPOISOMERASE SUBUNIT B"/>
    <property type="match status" value="1"/>
</dbReference>
<dbReference type="GO" id="GO:0005524">
    <property type="term" value="F:ATP binding"/>
    <property type="evidence" value="ECO:0007669"/>
    <property type="project" value="UniProtKB-UniRule"/>
</dbReference>
<dbReference type="InterPro" id="IPR018522">
    <property type="entry name" value="TopoIIA_CS"/>
</dbReference>
<keyword evidence="8" id="KW-0238">DNA-binding</keyword>
<keyword evidence="10" id="KW-0963">Cytoplasm</keyword>
<feature type="domain" description="Toprim" evidence="11">
    <location>
        <begin position="426"/>
        <end position="541"/>
    </location>
</feature>
<dbReference type="InterPro" id="IPR036890">
    <property type="entry name" value="HATPase_C_sf"/>
</dbReference>
<evidence type="ECO:0000256" key="9">
    <source>
        <dbReference type="ARBA" id="ARBA00023235"/>
    </source>
</evidence>
<evidence type="ECO:0000256" key="2">
    <source>
        <dbReference type="ARBA" id="ARBA00010708"/>
    </source>
</evidence>
<evidence type="ECO:0000256" key="4">
    <source>
        <dbReference type="ARBA" id="ARBA00022741"/>
    </source>
</evidence>
<dbReference type="CDD" id="cd00822">
    <property type="entry name" value="TopoII_Trans_DNA_gyrase"/>
    <property type="match status" value="1"/>
</dbReference>
<dbReference type="OrthoDB" id="9802808at2"/>
<feature type="binding site" evidence="10">
    <location>
        <position position="432"/>
    </location>
    <ligand>
        <name>Mg(2+)</name>
        <dbReference type="ChEBI" id="CHEBI:18420"/>
        <label>1</label>
        <note>catalytic</note>
    </ligand>
</feature>
<organism evidence="12 13">
    <name type="scientific">Pelagimonas varians</name>
    <dbReference type="NCBI Taxonomy" id="696760"/>
    <lineage>
        <taxon>Bacteria</taxon>
        <taxon>Pseudomonadati</taxon>
        <taxon>Pseudomonadota</taxon>
        <taxon>Alphaproteobacteria</taxon>
        <taxon>Rhodobacterales</taxon>
        <taxon>Roseobacteraceae</taxon>
        <taxon>Pelagimonas</taxon>
    </lineage>
</organism>
<dbReference type="FunFam" id="3.30.230.10:FF:000005">
    <property type="entry name" value="DNA gyrase subunit B"/>
    <property type="match status" value="1"/>
</dbReference>
<evidence type="ECO:0000256" key="5">
    <source>
        <dbReference type="ARBA" id="ARBA00022840"/>
    </source>
</evidence>
<dbReference type="EC" id="5.6.2.2" evidence="10"/>
<evidence type="ECO:0000313" key="12">
    <source>
        <dbReference type="EMBL" id="SMX42677.1"/>
    </source>
</evidence>
<dbReference type="GO" id="GO:0006265">
    <property type="term" value="P:DNA topological change"/>
    <property type="evidence" value="ECO:0007669"/>
    <property type="project" value="UniProtKB-UniRule"/>
</dbReference>
<dbReference type="GO" id="GO:0006261">
    <property type="term" value="P:DNA-templated DNA replication"/>
    <property type="evidence" value="ECO:0007669"/>
    <property type="project" value="UniProtKB-UniRule"/>
</dbReference>
<dbReference type="InterPro" id="IPR000565">
    <property type="entry name" value="Topo_IIA_B"/>
</dbReference>
<feature type="binding site" evidence="10">
    <location>
        <position position="506"/>
    </location>
    <ligand>
        <name>Mg(2+)</name>
        <dbReference type="ChEBI" id="CHEBI:18420"/>
        <label>1</label>
        <note>catalytic</note>
    </ligand>
</feature>